<evidence type="ECO:0000256" key="6">
    <source>
        <dbReference type="SAM" id="MobiDB-lite"/>
    </source>
</evidence>
<comment type="catalytic activity">
    <reaction evidence="4">
        <text>(E)-4-coumaroyl-AMP + CoA = (E)-4-coumaroyl-CoA + AMP + H(+)</text>
        <dbReference type="Rhea" id="RHEA:72423"/>
        <dbReference type="ChEBI" id="CHEBI:15378"/>
        <dbReference type="ChEBI" id="CHEBI:57287"/>
        <dbReference type="ChEBI" id="CHEBI:85008"/>
        <dbReference type="ChEBI" id="CHEBI:192348"/>
        <dbReference type="ChEBI" id="CHEBI:456215"/>
    </reaction>
    <physiologicalReaction direction="left-to-right" evidence="4">
        <dbReference type="Rhea" id="RHEA:72424"/>
    </physiologicalReaction>
</comment>
<dbReference type="GO" id="GO:0016207">
    <property type="term" value="F:4-coumarate-CoA ligase activity"/>
    <property type="evidence" value="ECO:0007669"/>
    <property type="project" value="UniProtKB-EC"/>
</dbReference>
<dbReference type="AlphaFoldDB" id="A0A453GNB6"/>
<feature type="region of interest" description="Disordered" evidence="6">
    <location>
        <begin position="41"/>
        <end position="62"/>
    </location>
</feature>
<dbReference type="SUPFAM" id="SSF56801">
    <property type="entry name" value="Acetyl-CoA synthetase-like"/>
    <property type="match status" value="1"/>
</dbReference>
<name>A0A453GNB6_AEGTS</name>
<evidence type="ECO:0000313" key="9">
    <source>
        <dbReference type="Proteomes" id="UP000015105"/>
    </source>
</evidence>
<evidence type="ECO:0000313" key="8">
    <source>
        <dbReference type="EnsemblPlants" id="AET3Gv21134500.40"/>
    </source>
</evidence>
<dbReference type="PANTHER" id="PTHR44394:SF1">
    <property type="entry name" value="BETA-ALANINE-ACTIVATING ENZYME"/>
    <property type="match status" value="1"/>
</dbReference>
<dbReference type="Gramene" id="AET3Gv21134500.40">
    <property type="protein sequence ID" value="AET3Gv21134500.40"/>
    <property type="gene ID" value="AET3Gv21134500"/>
</dbReference>
<dbReference type="EnsemblPlants" id="AET3Gv21134500.40">
    <property type="protein sequence ID" value="AET3Gv21134500.40"/>
    <property type="gene ID" value="AET3Gv21134500"/>
</dbReference>
<reference evidence="8" key="4">
    <citation type="submission" date="2019-03" db="UniProtKB">
        <authorList>
            <consortium name="EnsemblPlants"/>
        </authorList>
    </citation>
    <scope>IDENTIFICATION</scope>
</reference>
<dbReference type="Proteomes" id="UP000015105">
    <property type="component" value="Chromosome 3D"/>
</dbReference>
<evidence type="ECO:0000256" key="3">
    <source>
        <dbReference type="ARBA" id="ARBA00034219"/>
    </source>
</evidence>
<dbReference type="PROSITE" id="PS00455">
    <property type="entry name" value="AMP_BINDING"/>
    <property type="match status" value="1"/>
</dbReference>
<comment type="catalytic activity">
    <reaction evidence="3">
        <text>(E)-4-coumarate + ATP + H(+) = (E)-4-coumaroyl-AMP + diphosphate</text>
        <dbReference type="Rhea" id="RHEA:72419"/>
        <dbReference type="ChEBI" id="CHEBI:12876"/>
        <dbReference type="ChEBI" id="CHEBI:15378"/>
        <dbReference type="ChEBI" id="CHEBI:30616"/>
        <dbReference type="ChEBI" id="CHEBI:33019"/>
        <dbReference type="ChEBI" id="CHEBI:192348"/>
    </reaction>
    <physiologicalReaction direction="left-to-right" evidence="3">
        <dbReference type="Rhea" id="RHEA:72420"/>
    </physiologicalReaction>
</comment>
<sequence>AARRDPARLAVVHAGDGRRRFACGDLLSAVSSLSRRIAAALPRPSTDHPGDDGSPGCLDRHGGSTGAMPRLVGVYASPSAEYVAAVLAVLRCGEAFLPLDPSWPEDRVWSAVSDSNAALVVSAGVSHEDDVLKGCSCPVLRLNGDIRQGFDDVVGGDELVWPCERERPREFCYVMFTSGSTGRPKGVCGTEKDDVLLFKTSVSFVDHLQEFLSAVLTSTTLVIPPIDWRANPTSLANLIKTYRISRMTIVPSLMEMILPTMEKNISCGYNSLKILVFSGEILSLVLWKRVREILPETTVVNLYGTTEVSGDCTFFDCKDLPAILECEEITSVPIGFPIANCEVVLVTHAGMADEGEICVSGACLFNGYLAEFLMSNHTEGSESSTYYKTGDYARRLKAGELVFLGRKDRTVKNYGQRFSLEEVESTLKEHPAVSDAAVTFQSKGSPDYKAYLVFKNKDGIVKDSLQYREVNSSQDIMASIRSWLIKKVPPAMIPSFFLST</sequence>
<dbReference type="InterPro" id="IPR042099">
    <property type="entry name" value="ANL_N_sf"/>
</dbReference>
<evidence type="ECO:0000256" key="5">
    <source>
        <dbReference type="ARBA" id="ARBA00034252"/>
    </source>
</evidence>
<evidence type="ECO:0000256" key="1">
    <source>
        <dbReference type="ARBA" id="ARBA00001946"/>
    </source>
</evidence>
<keyword evidence="9" id="KW-1185">Reference proteome</keyword>
<organism evidence="8 9">
    <name type="scientific">Aegilops tauschii subsp. strangulata</name>
    <name type="common">Goatgrass</name>
    <dbReference type="NCBI Taxonomy" id="200361"/>
    <lineage>
        <taxon>Eukaryota</taxon>
        <taxon>Viridiplantae</taxon>
        <taxon>Streptophyta</taxon>
        <taxon>Embryophyta</taxon>
        <taxon>Tracheophyta</taxon>
        <taxon>Spermatophyta</taxon>
        <taxon>Magnoliopsida</taxon>
        <taxon>Liliopsida</taxon>
        <taxon>Poales</taxon>
        <taxon>Poaceae</taxon>
        <taxon>BOP clade</taxon>
        <taxon>Pooideae</taxon>
        <taxon>Triticodae</taxon>
        <taxon>Triticeae</taxon>
        <taxon>Triticinae</taxon>
        <taxon>Aegilops</taxon>
    </lineage>
</organism>
<dbReference type="Gene3D" id="3.40.50.12780">
    <property type="entry name" value="N-terminal domain of ligase-like"/>
    <property type="match status" value="1"/>
</dbReference>
<dbReference type="InterPro" id="IPR020845">
    <property type="entry name" value="AMP-binding_CS"/>
</dbReference>
<dbReference type="EC" id="6.2.1.12" evidence="2"/>
<comment type="catalytic activity">
    <reaction evidence="5">
        <text>(E)-4-coumarate + ATP + CoA = (E)-4-coumaroyl-CoA + AMP + diphosphate</text>
        <dbReference type="Rhea" id="RHEA:19641"/>
        <dbReference type="ChEBI" id="CHEBI:12876"/>
        <dbReference type="ChEBI" id="CHEBI:30616"/>
        <dbReference type="ChEBI" id="CHEBI:33019"/>
        <dbReference type="ChEBI" id="CHEBI:57287"/>
        <dbReference type="ChEBI" id="CHEBI:85008"/>
        <dbReference type="ChEBI" id="CHEBI:456215"/>
        <dbReference type="EC" id="6.2.1.12"/>
    </reaction>
    <physiologicalReaction direction="left-to-right" evidence="5">
        <dbReference type="Rhea" id="RHEA:19642"/>
    </physiologicalReaction>
</comment>
<feature type="domain" description="AMP-dependent synthetase/ligase" evidence="7">
    <location>
        <begin position="72"/>
        <end position="369"/>
    </location>
</feature>
<protein>
    <recommendedName>
        <fullName evidence="2">4-coumarate--CoA ligase</fullName>
        <ecNumber evidence="2">6.2.1.12</ecNumber>
    </recommendedName>
</protein>
<reference evidence="9" key="2">
    <citation type="journal article" date="2017" name="Nat. Plants">
        <title>The Aegilops tauschii genome reveals multiple impacts of transposons.</title>
        <authorList>
            <person name="Zhao G."/>
            <person name="Zou C."/>
            <person name="Li K."/>
            <person name="Wang K."/>
            <person name="Li T."/>
            <person name="Gao L."/>
            <person name="Zhang X."/>
            <person name="Wang H."/>
            <person name="Yang Z."/>
            <person name="Liu X."/>
            <person name="Jiang W."/>
            <person name="Mao L."/>
            <person name="Kong X."/>
            <person name="Jiao Y."/>
            <person name="Jia J."/>
        </authorList>
    </citation>
    <scope>NUCLEOTIDE SEQUENCE [LARGE SCALE GENOMIC DNA]</scope>
    <source>
        <strain evidence="9">cv. AL8/78</strain>
    </source>
</reference>
<dbReference type="Gene3D" id="3.30.300.30">
    <property type="match status" value="1"/>
</dbReference>
<dbReference type="InterPro" id="IPR045851">
    <property type="entry name" value="AMP-bd_C_sf"/>
</dbReference>
<dbReference type="FunFam" id="3.40.50.12780:FF:000049">
    <property type="entry name" value="Putative acyl-activating enzyme 19"/>
    <property type="match status" value="1"/>
</dbReference>
<accession>A0A453GNB6</accession>
<reference evidence="8" key="3">
    <citation type="journal article" date="2017" name="Nature">
        <title>Genome sequence of the progenitor of the wheat D genome Aegilops tauschii.</title>
        <authorList>
            <person name="Luo M.C."/>
            <person name="Gu Y.Q."/>
            <person name="Puiu D."/>
            <person name="Wang H."/>
            <person name="Twardziok S.O."/>
            <person name="Deal K.R."/>
            <person name="Huo N."/>
            <person name="Zhu T."/>
            <person name="Wang L."/>
            <person name="Wang Y."/>
            <person name="McGuire P.E."/>
            <person name="Liu S."/>
            <person name="Long H."/>
            <person name="Ramasamy R.K."/>
            <person name="Rodriguez J.C."/>
            <person name="Van S.L."/>
            <person name="Yuan L."/>
            <person name="Wang Z."/>
            <person name="Xia Z."/>
            <person name="Xiao L."/>
            <person name="Anderson O.D."/>
            <person name="Ouyang S."/>
            <person name="Liang Y."/>
            <person name="Zimin A.V."/>
            <person name="Pertea G."/>
            <person name="Qi P."/>
            <person name="Bennetzen J.L."/>
            <person name="Dai X."/>
            <person name="Dawson M.W."/>
            <person name="Muller H.G."/>
            <person name="Kugler K."/>
            <person name="Rivarola-Duarte L."/>
            <person name="Spannagl M."/>
            <person name="Mayer K.F.X."/>
            <person name="Lu F.H."/>
            <person name="Bevan M.W."/>
            <person name="Leroy P."/>
            <person name="Li P."/>
            <person name="You F.M."/>
            <person name="Sun Q."/>
            <person name="Liu Z."/>
            <person name="Lyons E."/>
            <person name="Wicker T."/>
            <person name="Salzberg S.L."/>
            <person name="Devos K.M."/>
            <person name="Dvorak J."/>
        </authorList>
    </citation>
    <scope>NUCLEOTIDE SEQUENCE [LARGE SCALE GENOMIC DNA]</scope>
    <source>
        <strain evidence="8">cv. AL8/78</strain>
    </source>
</reference>
<reference evidence="9" key="1">
    <citation type="journal article" date="2014" name="Science">
        <title>Ancient hybridizations among the ancestral genomes of bread wheat.</title>
        <authorList>
            <consortium name="International Wheat Genome Sequencing Consortium,"/>
            <person name="Marcussen T."/>
            <person name="Sandve S.R."/>
            <person name="Heier L."/>
            <person name="Spannagl M."/>
            <person name="Pfeifer M."/>
            <person name="Jakobsen K.S."/>
            <person name="Wulff B.B."/>
            <person name="Steuernagel B."/>
            <person name="Mayer K.F."/>
            <person name="Olsen O.A."/>
        </authorList>
    </citation>
    <scope>NUCLEOTIDE SEQUENCE [LARGE SCALE GENOMIC DNA]</scope>
    <source>
        <strain evidence="9">cv. AL8/78</strain>
    </source>
</reference>
<dbReference type="Pfam" id="PF00501">
    <property type="entry name" value="AMP-binding"/>
    <property type="match status" value="1"/>
</dbReference>
<evidence type="ECO:0000256" key="2">
    <source>
        <dbReference type="ARBA" id="ARBA00012959"/>
    </source>
</evidence>
<dbReference type="PANTHER" id="PTHR44394">
    <property type="entry name" value="BETA-ALANINE-ACTIVATING ENZYME"/>
    <property type="match status" value="1"/>
</dbReference>
<dbReference type="GO" id="GO:0106290">
    <property type="term" value="F:trans-cinnamate-CoA ligase activity"/>
    <property type="evidence" value="ECO:0007669"/>
    <property type="project" value="UniProtKB-ARBA"/>
</dbReference>
<dbReference type="InterPro" id="IPR052091">
    <property type="entry name" value="Beta-ala_Activ/Resist"/>
</dbReference>
<dbReference type="GO" id="GO:0009698">
    <property type="term" value="P:phenylpropanoid metabolic process"/>
    <property type="evidence" value="ECO:0007669"/>
    <property type="project" value="UniProtKB-ARBA"/>
</dbReference>
<evidence type="ECO:0000256" key="4">
    <source>
        <dbReference type="ARBA" id="ARBA00034223"/>
    </source>
</evidence>
<dbReference type="InterPro" id="IPR000873">
    <property type="entry name" value="AMP-dep_synth/lig_dom"/>
</dbReference>
<evidence type="ECO:0000259" key="7">
    <source>
        <dbReference type="Pfam" id="PF00501"/>
    </source>
</evidence>
<comment type="cofactor">
    <cofactor evidence="1">
        <name>Mg(2+)</name>
        <dbReference type="ChEBI" id="CHEBI:18420"/>
    </cofactor>
</comment>
<reference evidence="8" key="5">
    <citation type="journal article" date="2021" name="G3 (Bethesda)">
        <title>Aegilops tauschii genome assembly Aet v5.0 features greater sequence contiguity and improved annotation.</title>
        <authorList>
            <person name="Wang L."/>
            <person name="Zhu T."/>
            <person name="Rodriguez J.C."/>
            <person name="Deal K.R."/>
            <person name="Dubcovsky J."/>
            <person name="McGuire P.E."/>
            <person name="Lux T."/>
            <person name="Spannagl M."/>
            <person name="Mayer K.F.X."/>
            <person name="Baldrich P."/>
            <person name="Meyers B.C."/>
            <person name="Huo N."/>
            <person name="Gu Y.Q."/>
            <person name="Zhou H."/>
            <person name="Devos K.M."/>
            <person name="Bennetzen J.L."/>
            <person name="Unver T."/>
            <person name="Budak H."/>
            <person name="Gulick P.J."/>
            <person name="Galiba G."/>
            <person name="Kalapos B."/>
            <person name="Nelson D.R."/>
            <person name="Li P."/>
            <person name="You F.M."/>
            <person name="Luo M.C."/>
            <person name="Dvorak J."/>
        </authorList>
    </citation>
    <scope>NUCLEOTIDE SEQUENCE [LARGE SCALE GENOMIC DNA]</scope>
    <source>
        <strain evidence="8">cv. AL8/78</strain>
    </source>
</reference>
<dbReference type="GO" id="GO:0043041">
    <property type="term" value="P:amino acid activation for nonribosomal peptide biosynthetic process"/>
    <property type="evidence" value="ECO:0007669"/>
    <property type="project" value="TreeGrafter"/>
</dbReference>
<proteinExistence type="predicted"/>